<dbReference type="GO" id="GO:0030466">
    <property type="term" value="P:silent mating-type cassette heterochromatin formation"/>
    <property type="evidence" value="ECO:0007669"/>
    <property type="project" value="TreeGrafter"/>
</dbReference>
<evidence type="ECO:0000259" key="2">
    <source>
        <dbReference type="Pfam" id="PF10383"/>
    </source>
</evidence>
<feature type="region of interest" description="Disordered" evidence="1">
    <location>
        <begin position="423"/>
        <end position="443"/>
    </location>
</feature>
<dbReference type="OrthoDB" id="438224at2759"/>
<reference evidence="4 5" key="1">
    <citation type="submission" date="2019-03" db="EMBL/GenBank/DDBJ databases">
        <title>The genome sequence of a newly discovered highly antifungal drug resistant Aspergillus species, Aspergillus tanneri NIH 1004.</title>
        <authorList>
            <person name="Mounaud S."/>
            <person name="Singh I."/>
            <person name="Joardar V."/>
            <person name="Pakala S."/>
            <person name="Pakala S."/>
            <person name="Venepally P."/>
            <person name="Hoover J."/>
            <person name="Nierman W."/>
            <person name="Chung J."/>
            <person name="Losada L."/>
        </authorList>
    </citation>
    <scope>NUCLEOTIDE SEQUENCE [LARGE SCALE GENOMIC DNA]</scope>
    <source>
        <strain evidence="4 5">NIH1004</strain>
    </source>
</reference>
<evidence type="ECO:0000256" key="1">
    <source>
        <dbReference type="SAM" id="MobiDB-lite"/>
    </source>
</evidence>
<dbReference type="GeneID" id="54333970"/>
<protein>
    <recommendedName>
        <fullName evidence="2">Cryptic loci regulator 2 C-terminal domain-containing protein</fullName>
    </recommendedName>
</protein>
<evidence type="ECO:0000313" key="6">
    <source>
        <dbReference type="Proteomes" id="UP000324241"/>
    </source>
</evidence>
<dbReference type="VEuPathDB" id="FungiDB:EYZ11_002908"/>
<proteinExistence type="predicted"/>
<dbReference type="EMBL" id="SOSA01000069">
    <property type="protein sequence ID" value="THC97618.1"/>
    <property type="molecule type" value="Genomic_DNA"/>
</dbReference>
<dbReference type="GO" id="GO:0033553">
    <property type="term" value="C:rDNA heterochromatin"/>
    <property type="evidence" value="ECO:0007669"/>
    <property type="project" value="TreeGrafter"/>
</dbReference>
<dbReference type="EMBL" id="QUQM01000008">
    <property type="protein sequence ID" value="KAA8642325.1"/>
    <property type="molecule type" value="Genomic_DNA"/>
</dbReference>
<feature type="region of interest" description="Disordered" evidence="1">
    <location>
        <begin position="458"/>
        <end position="519"/>
    </location>
</feature>
<dbReference type="STRING" id="1220188.A0A4S3JRQ2"/>
<feature type="domain" description="Cryptic loci regulator 2 C-terminal" evidence="2">
    <location>
        <begin position="198"/>
        <end position="333"/>
    </location>
</feature>
<gene>
    <name evidence="3" type="ORF">ATNIH1004_011269</name>
    <name evidence="4" type="ORF">EYZ11_002908</name>
</gene>
<dbReference type="InterPro" id="IPR038986">
    <property type="entry name" value="Clr2"/>
</dbReference>
<accession>A0A4S3JRQ2</accession>
<dbReference type="PANTHER" id="PTHR38046:SF1">
    <property type="entry name" value="CRYPTIC LOCI REGULATOR 2"/>
    <property type="match status" value="1"/>
</dbReference>
<name>A0A4S3JRQ2_9EURO</name>
<evidence type="ECO:0000313" key="5">
    <source>
        <dbReference type="Proteomes" id="UP000308092"/>
    </source>
</evidence>
<dbReference type="Proteomes" id="UP000324241">
    <property type="component" value="Unassembled WGS sequence"/>
</dbReference>
<evidence type="ECO:0000313" key="3">
    <source>
        <dbReference type="EMBL" id="KAA8642325.1"/>
    </source>
</evidence>
<dbReference type="GO" id="GO:0031934">
    <property type="term" value="C:mating-type region heterochromatin"/>
    <property type="evidence" value="ECO:0007669"/>
    <property type="project" value="TreeGrafter"/>
</dbReference>
<dbReference type="GO" id="GO:0070824">
    <property type="term" value="C:SHREC complex"/>
    <property type="evidence" value="ECO:0007669"/>
    <property type="project" value="InterPro"/>
</dbReference>
<dbReference type="InterPro" id="IPR018839">
    <property type="entry name" value="Tscrpt-silencing_Clr2_C"/>
</dbReference>
<evidence type="ECO:0000313" key="4">
    <source>
        <dbReference type="EMBL" id="THC97618.1"/>
    </source>
</evidence>
<comment type="caution">
    <text evidence="4">The sequence shown here is derived from an EMBL/GenBank/DDBJ whole genome shotgun (WGS) entry which is preliminary data.</text>
</comment>
<dbReference type="AlphaFoldDB" id="A0A4S3JRQ2"/>
<dbReference type="Proteomes" id="UP000308092">
    <property type="component" value="Unassembled WGS sequence"/>
</dbReference>
<keyword evidence="5" id="KW-1185">Reference proteome</keyword>
<sequence>MAVVELRKHGSLEEEITEPESMDWRAEQTKLAEYIEGLSMQPAYIPRVGEIVLWIPDFEGDLAWNAEHHCIQIYSSAEDRWLGSPEWRAGIVGQVPEEAIVLQDLYDTAPKESCVNYSGFRVETLPDPHSTDKAYSLHYKYVHLKCIKPFNSYEIFLQGTTSREALHPSIEYAMTIMASFSLLDKYHFKGTWPDASIYCRGIFLGAELLVVGDVVRLKPKPNRDTRETHNTITDVMVIDEIRLELIQCEDFMKSDQLAESYEIRIRGKVYTNNKQRAYYARPYLLQGPKRMEADEVVDAFQSVGMGGYGDWYQLWSGASVDVSQDMIIGRCYEPDAMQLLFGSLEIGLDLAGVLKAREYSRQADERIPEGRAWFWGDFRTQTLAIDSLNGEDVGHYSEARNVKMWRANLRVIDGTAGPVDLRDAKIPGDVGRPSAKPRSSFEEVGKLSKLVSTGLGAGLGVTDVSNNVSSAEEETARPSAANGREEEKSESEEEDFTIRMDQLRGGTEETEEGDYTPGD</sequence>
<dbReference type="PANTHER" id="PTHR38046">
    <property type="entry name" value="CRYPTIC LOCI REGULATOR 2"/>
    <property type="match status" value="1"/>
</dbReference>
<dbReference type="RefSeq" id="XP_033421687.1">
    <property type="nucleotide sequence ID" value="XM_033575832.1"/>
</dbReference>
<feature type="compositionally biased region" description="Acidic residues" evidence="1">
    <location>
        <begin position="508"/>
        <end position="519"/>
    </location>
</feature>
<organism evidence="4 5">
    <name type="scientific">Aspergillus tanneri</name>
    <dbReference type="NCBI Taxonomy" id="1220188"/>
    <lineage>
        <taxon>Eukaryota</taxon>
        <taxon>Fungi</taxon>
        <taxon>Dikarya</taxon>
        <taxon>Ascomycota</taxon>
        <taxon>Pezizomycotina</taxon>
        <taxon>Eurotiomycetes</taxon>
        <taxon>Eurotiomycetidae</taxon>
        <taxon>Eurotiales</taxon>
        <taxon>Aspergillaceae</taxon>
        <taxon>Aspergillus</taxon>
        <taxon>Aspergillus subgen. Circumdati</taxon>
    </lineage>
</organism>
<reference evidence="3 6" key="2">
    <citation type="submission" date="2019-08" db="EMBL/GenBank/DDBJ databases">
        <title>The genome sequence of a newly discovered highly antifungal drug resistant Aspergillus species, Aspergillus tanneri NIH 1004.</title>
        <authorList>
            <person name="Mounaud S."/>
            <person name="Singh I."/>
            <person name="Joardar V."/>
            <person name="Pakala S."/>
            <person name="Pakala S."/>
            <person name="Venepally P."/>
            <person name="Chung J.K."/>
            <person name="Losada L."/>
            <person name="Nierman W.C."/>
        </authorList>
    </citation>
    <scope>NUCLEOTIDE SEQUENCE [LARGE SCALE GENOMIC DNA]</scope>
    <source>
        <strain evidence="3 6">NIH1004</strain>
    </source>
</reference>
<dbReference type="Pfam" id="PF10383">
    <property type="entry name" value="Clr2"/>
    <property type="match status" value="1"/>
</dbReference>